<keyword evidence="3" id="KW-1185">Reference proteome</keyword>
<dbReference type="Gene3D" id="3.40.395.10">
    <property type="entry name" value="Adenoviral Proteinase, Chain A"/>
    <property type="match status" value="1"/>
</dbReference>
<evidence type="ECO:0000313" key="3">
    <source>
        <dbReference type="Proteomes" id="UP001341840"/>
    </source>
</evidence>
<organism evidence="2 3">
    <name type="scientific">Stylosanthes scabra</name>
    <dbReference type="NCBI Taxonomy" id="79078"/>
    <lineage>
        <taxon>Eukaryota</taxon>
        <taxon>Viridiplantae</taxon>
        <taxon>Streptophyta</taxon>
        <taxon>Embryophyta</taxon>
        <taxon>Tracheophyta</taxon>
        <taxon>Spermatophyta</taxon>
        <taxon>Magnoliopsida</taxon>
        <taxon>eudicotyledons</taxon>
        <taxon>Gunneridae</taxon>
        <taxon>Pentapetalae</taxon>
        <taxon>rosids</taxon>
        <taxon>fabids</taxon>
        <taxon>Fabales</taxon>
        <taxon>Fabaceae</taxon>
        <taxon>Papilionoideae</taxon>
        <taxon>50 kb inversion clade</taxon>
        <taxon>dalbergioids sensu lato</taxon>
        <taxon>Dalbergieae</taxon>
        <taxon>Pterocarpus clade</taxon>
        <taxon>Stylosanthes</taxon>
    </lineage>
</organism>
<dbReference type="SUPFAM" id="SSF54001">
    <property type="entry name" value="Cysteine proteinases"/>
    <property type="match status" value="1"/>
</dbReference>
<accession>A0ABU6XT10</accession>
<feature type="region of interest" description="Disordered" evidence="1">
    <location>
        <begin position="191"/>
        <end position="211"/>
    </location>
</feature>
<dbReference type="InterPro" id="IPR038765">
    <property type="entry name" value="Papain-like_cys_pep_sf"/>
</dbReference>
<dbReference type="EMBL" id="JASCZI010213113">
    <property type="protein sequence ID" value="MED6200854.1"/>
    <property type="molecule type" value="Genomic_DNA"/>
</dbReference>
<name>A0ABU6XT10_9FABA</name>
<protein>
    <submittedName>
        <fullName evidence="2">Uncharacterized protein</fullName>
    </submittedName>
</protein>
<gene>
    <name evidence="2" type="ORF">PIB30_089317</name>
</gene>
<comment type="caution">
    <text evidence="2">The sequence shown here is derived from an EMBL/GenBank/DDBJ whole genome shotgun (WGS) entry which is preliminary data.</text>
</comment>
<dbReference type="Proteomes" id="UP001341840">
    <property type="component" value="Unassembled WGS sequence"/>
</dbReference>
<proteinExistence type="predicted"/>
<evidence type="ECO:0000313" key="2">
    <source>
        <dbReference type="EMBL" id="MED6200854.1"/>
    </source>
</evidence>
<sequence>MGEQNAGSAMYNELLNILGGDEQIGIESLLGASSNGPEANTAGHPYSQSSLASSICSSCAIELRELLNRILLMFSQNYVPLIRKVHNCETMVSASHEVILEIRDRVNKISPGTEEILMVPTPADKVVLSSLGCDNEGSAEELVTSHSNKATRILAPTATLIMPEKHLTNELTDLNRRGKLDYWSRGIGKVASTGSSSRKRSLPLAEAQDNDADRFKKTKDIDDSIACTVLAGIERSNWVTGITPYRKGPVLEKNRDDYLVYRSGPLGQPVQNPNETQIIPLGALQICCFVFHDKLDDKANHMSEVLFKAGKFEISREQFHSVKPGKVIDAEILTGACVVASRLSAQALVIKQWFLPWTFARDVLRDLDEFEIMHYDEKAWMPITYGLLRVIIPIIDKDGTWFLMFFDIKRRRVYSLDVSRTTQTKKNREKLMEKIMKFMGGVFKKDRNIANFSNSIGDFRQWEYFLYPKGLPSNIASMVPLMDYASQCICQECSRLRDKVNLF</sequence>
<reference evidence="2 3" key="1">
    <citation type="journal article" date="2023" name="Plants (Basel)">
        <title>Bridging the Gap: Combining Genomics and Transcriptomics Approaches to Understand Stylosanthes scabra, an Orphan Legume from the Brazilian Caatinga.</title>
        <authorList>
            <person name="Ferreira-Neto J.R.C."/>
            <person name="da Silva M.D."/>
            <person name="Binneck E."/>
            <person name="de Melo N.F."/>
            <person name="da Silva R.H."/>
            <person name="de Melo A.L.T.M."/>
            <person name="Pandolfi V."/>
            <person name="Bustamante F.O."/>
            <person name="Brasileiro-Vidal A.C."/>
            <person name="Benko-Iseppon A.M."/>
        </authorList>
    </citation>
    <scope>NUCLEOTIDE SEQUENCE [LARGE SCALE GENOMIC DNA]</scope>
    <source>
        <tissue evidence="2">Leaves</tissue>
    </source>
</reference>
<evidence type="ECO:0000256" key="1">
    <source>
        <dbReference type="SAM" id="MobiDB-lite"/>
    </source>
</evidence>